<dbReference type="HAMAP" id="MF_00360">
    <property type="entry name" value="Ribosomal_bS6"/>
    <property type="match status" value="1"/>
</dbReference>
<evidence type="ECO:0000256" key="1">
    <source>
        <dbReference type="ARBA" id="ARBA00009512"/>
    </source>
</evidence>
<dbReference type="InterPro" id="IPR000529">
    <property type="entry name" value="Ribosomal_bS6"/>
</dbReference>
<evidence type="ECO:0000313" key="5">
    <source>
        <dbReference type="EMBL" id="MBP5835766.1"/>
    </source>
</evidence>
<proteinExistence type="inferred from homology"/>
<gene>
    <name evidence="4" type="primary">rpsF</name>
    <name evidence="5" type="ORF">CHTY_000775</name>
</gene>
<dbReference type="SUPFAM" id="SSF54995">
    <property type="entry name" value="Ribosomal protein S6"/>
    <property type="match status" value="1"/>
</dbReference>
<sequence>MKTYKIMYILRPNLENKEVQRISNILLNVFGKEPNQVLEQKEIVLKDLTYAIHNHKKGYYGSFTVKADNEAVLEFNRIVKITEEIIRFIIIKE</sequence>
<comment type="function">
    <text evidence="2 4">Binds together with bS18 to 16S ribosomal RNA.</text>
</comment>
<protein>
    <recommendedName>
        <fullName evidence="3 4">Small ribosomal subunit protein bS6</fullName>
    </recommendedName>
</protein>
<dbReference type="NCBIfam" id="TIGR00166">
    <property type="entry name" value="S6"/>
    <property type="match status" value="1"/>
</dbReference>
<dbReference type="InterPro" id="IPR020814">
    <property type="entry name" value="Ribosomal_S6_plastid/chlpt"/>
</dbReference>
<evidence type="ECO:0000256" key="2">
    <source>
        <dbReference type="ARBA" id="ARBA00035104"/>
    </source>
</evidence>
<keyword evidence="6" id="KW-1185">Reference proteome</keyword>
<dbReference type="CDD" id="cd00473">
    <property type="entry name" value="bS6"/>
    <property type="match status" value="1"/>
</dbReference>
<comment type="caution">
    <text evidence="5">The sequence shown here is derived from an EMBL/GenBank/DDBJ whole genome shotgun (WGS) entry which is preliminary data.</text>
</comment>
<keyword evidence="4" id="KW-0699">rRNA-binding</keyword>
<keyword evidence="4" id="KW-0694">RNA-binding</keyword>
<keyword evidence="4" id="KW-0687">Ribonucleoprotein</keyword>
<evidence type="ECO:0000313" key="6">
    <source>
        <dbReference type="Proteomes" id="UP001195571"/>
    </source>
</evidence>
<name>A0ABS5CXR8_9MOLU</name>
<evidence type="ECO:0000256" key="3">
    <source>
        <dbReference type="ARBA" id="ARBA00035294"/>
    </source>
</evidence>
<dbReference type="InterPro" id="IPR014717">
    <property type="entry name" value="Transl_elong_EF1B/ribsomal_bS6"/>
</dbReference>
<dbReference type="GO" id="GO:0005840">
    <property type="term" value="C:ribosome"/>
    <property type="evidence" value="ECO:0007669"/>
    <property type="project" value="UniProtKB-KW"/>
</dbReference>
<dbReference type="Gene3D" id="3.30.70.60">
    <property type="match status" value="1"/>
</dbReference>
<dbReference type="RefSeq" id="WP_203552032.1">
    <property type="nucleotide sequence ID" value="NZ_JACAOD020000002.1"/>
</dbReference>
<dbReference type="InterPro" id="IPR035980">
    <property type="entry name" value="Ribosomal_bS6_sf"/>
</dbReference>
<accession>A0ABS5CXR8</accession>
<dbReference type="EMBL" id="JACAOD020000002">
    <property type="protein sequence ID" value="MBP5835766.1"/>
    <property type="molecule type" value="Genomic_DNA"/>
</dbReference>
<dbReference type="Pfam" id="PF01250">
    <property type="entry name" value="Ribosomal_S6"/>
    <property type="match status" value="1"/>
</dbReference>
<reference evidence="5" key="1">
    <citation type="submission" date="2021-04" db="EMBL/GenBank/DDBJ databases">
        <title>Genomic features of Candidatus Phytoplasma meliae isolate ChTYXIII (1SrXIII-G).</title>
        <authorList>
            <person name="Fernandez F.D."/>
            <person name="Conci L.R."/>
        </authorList>
    </citation>
    <scope>NUCLEOTIDE SEQUENCE [LARGE SCALE GENOMIC DNA]</scope>
    <source>
        <strain evidence="5">ChTYXIII-Mo</strain>
    </source>
</reference>
<organism evidence="5 6">
    <name type="scientific">Candidatus Phytoplasma meliae</name>
    <dbReference type="NCBI Taxonomy" id="1848402"/>
    <lineage>
        <taxon>Bacteria</taxon>
        <taxon>Bacillati</taxon>
        <taxon>Mycoplasmatota</taxon>
        <taxon>Mollicutes</taxon>
        <taxon>Acholeplasmatales</taxon>
        <taxon>Acholeplasmataceae</taxon>
        <taxon>Candidatus Phytoplasma</taxon>
        <taxon>16SrXIII (Mexican periwinkle virescence group)</taxon>
    </lineage>
</organism>
<evidence type="ECO:0000256" key="4">
    <source>
        <dbReference type="HAMAP-Rule" id="MF_00360"/>
    </source>
</evidence>
<keyword evidence="4 5" id="KW-0689">Ribosomal protein</keyword>
<dbReference type="Proteomes" id="UP001195571">
    <property type="component" value="Unassembled WGS sequence"/>
</dbReference>
<comment type="similarity">
    <text evidence="1 4">Belongs to the bacterial ribosomal protein bS6 family.</text>
</comment>